<keyword evidence="14" id="KW-1185">Reference proteome</keyword>
<evidence type="ECO:0000313" key="13">
    <source>
        <dbReference type="EMBL" id="PWN31694.1"/>
    </source>
</evidence>
<dbReference type="FunFam" id="1.10.472.10:FF:000002">
    <property type="entry name" value="Transcription factor IIIB 90 kDa subunit"/>
    <property type="match status" value="1"/>
</dbReference>
<dbReference type="SUPFAM" id="SSF57783">
    <property type="entry name" value="Zinc beta-ribbon"/>
    <property type="match status" value="1"/>
</dbReference>
<evidence type="ECO:0000256" key="1">
    <source>
        <dbReference type="ARBA" id="ARBA00004123"/>
    </source>
</evidence>
<evidence type="ECO:0000256" key="8">
    <source>
        <dbReference type="ARBA" id="ARBA00023163"/>
    </source>
</evidence>
<feature type="compositionally biased region" description="Acidic residues" evidence="11">
    <location>
        <begin position="555"/>
        <end position="568"/>
    </location>
</feature>
<dbReference type="InterPro" id="IPR013137">
    <property type="entry name" value="Znf_TFIIB"/>
</dbReference>
<dbReference type="GO" id="GO:0008270">
    <property type="term" value="F:zinc ion binding"/>
    <property type="evidence" value="ECO:0007669"/>
    <property type="project" value="UniProtKB-KW"/>
</dbReference>
<dbReference type="Pfam" id="PF00382">
    <property type="entry name" value="TFIIB"/>
    <property type="match status" value="2"/>
</dbReference>
<evidence type="ECO:0000256" key="10">
    <source>
        <dbReference type="ARBA" id="ARBA00031009"/>
    </source>
</evidence>
<dbReference type="FunFam" id="1.10.472.10:FF:000007">
    <property type="entry name" value="Transcription factor IIIB 90 kDa subunit"/>
    <property type="match status" value="1"/>
</dbReference>
<evidence type="ECO:0000256" key="9">
    <source>
        <dbReference type="ARBA" id="ARBA00023242"/>
    </source>
</evidence>
<evidence type="ECO:0000256" key="4">
    <source>
        <dbReference type="ARBA" id="ARBA00022771"/>
    </source>
</evidence>
<dbReference type="InterPro" id="IPR000812">
    <property type="entry name" value="TFIIB"/>
</dbReference>
<feature type="compositionally biased region" description="Basic and acidic residues" evidence="11">
    <location>
        <begin position="533"/>
        <end position="545"/>
    </location>
</feature>
<evidence type="ECO:0000256" key="5">
    <source>
        <dbReference type="ARBA" id="ARBA00022833"/>
    </source>
</evidence>
<feature type="compositionally biased region" description="Basic residues" evidence="11">
    <location>
        <begin position="309"/>
        <end position="323"/>
    </location>
</feature>
<dbReference type="OrthoDB" id="511529at2759"/>
<dbReference type="GO" id="GO:0006384">
    <property type="term" value="P:transcription initiation at RNA polymerase III promoter"/>
    <property type="evidence" value="ECO:0007669"/>
    <property type="project" value="UniProtKB-ARBA"/>
</dbReference>
<dbReference type="Gene3D" id="1.10.472.10">
    <property type="entry name" value="Cyclin-like"/>
    <property type="match status" value="2"/>
</dbReference>
<keyword evidence="4" id="KW-0863">Zinc-finger</keyword>
<feature type="region of interest" description="Disordered" evidence="11">
    <location>
        <begin position="455"/>
        <end position="653"/>
    </location>
</feature>
<dbReference type="SUPFAM" id="SSF47954">
    <property type="entry name" value="Cyclin-like"/>
    <property type="match status" value="2"/>
</dbReference>
<feature type="compositionally biased region" description="Basic and acidic residues" evidence="11">
    <location>
        <begin position="381"/>
        <end position="393"/>
    </location>
</feature>
<dbReference type="Gene3D" id="1.20.5.650">
    <property type="entry name" value="Single helix bin"/>
    <property type="match status" value="1"/>
</dbReference>
<feature type="compositionally biased region" description="Acidic residues" evidence="11">
    <location>
        <begin position="641"/>
        <end position="653"/>
    </location>
</feature>
<evidence type="ECO:0000256" key="6">
    <source>
        <dbReference type="ARBA" id="ARBA00023015"/>
    </source>
</evidence>
<dbReference type="PANTHER" id="PTHR11618:SF4">
    <property type="entry name" value="TRANSCRIPTION FACTOR IIIB 90 KDA SUBUNIT"/>
    <property type="match status" value="1"/>
</dbReference>
<feature type="compositionally biased region" description="Acidic residues" evidence="11">
    <location>
        <begin position="328"/>
        <end position="353"/>
    </location>
</feature>
<dbReference type="GO" id="GO:0001006">
    <property type="term" value="F:RNA polymerase III type 3 promoter sequence-specific DNA binding"/>
    <property type="evidence" value="ECO:0007669"/>
    <property type="project" value="TreeGrafter"/>
</dbReference>
<dbReference type="CDD" id="cd20554">
    <property type="entry name" value="CYCLIN_TFIIIB90_rpt2"/>
    <property type="match status" value="1"/>
</dbReference>
<name>A0A316V361_9BASI</name>
<evidence type="ECO:0000256" key="11">
    <source>
        <dbReference type="SAM" id="MobiDB-lite"/>
    </source>
</evidence>
<dbReference type="GO" id="GO:0070897">
    <property type="term" value="P:transcription preinitiation complex assembly"/>
    <property type="evidence" value="ECO:0007669"/>
    <property type="project" value="InterPro"/>
</dbReference>
<dbReference type="GO" id="GO:0017025">
    <property type="term" value="F:TBP-class protein binding"/>
    <property type="evidence" value="ECO:0007669"/>
    <property type="project" value="InterPro"/>
</dbReference>
<dbReference type="SMART" id="SM00385">
    <property type="entry name" value="CYCLIN"/>
    <property type="match status" value="2"/>
</dbReference>
<dbReference type="Proteomes" id="UP000245771">
    <property type="component" value="Unassembled WGS sequence"/>
</dbReference>
<keyword evidence="7" id="KW-0010">Activator</keyword>
<dbReference type="InterPro" id="IPR013763">
    <property type="entry name" value="Cyclin-like_dom"/>
</dbReference>
<reference evidence="13 14" key="1">
    <citation type="journal article" date="2018" name="Mol. Biol. Evol.">
        <title>Broad Genomic Sampling Reveals a Smut Pathogenic Ancestry of the Fungal Clade Ustilaginomycotina.</title>
        <authorList>
            <person name="Kijpornyongpan T."/>
            <person name="Mondo S.J."/>
            <person name="Barry K."/>
            <person name="Sandor L."/>
            <person name="Lee J."/>
            <person name="Lipzen A."/>
            <person name="Pangilinan J."/>
            <person name="LaButti K."/>
            <person name="Hainaut M."/>
            <person name="Henrissat B."/>
            <person name="Grigoriev I.V."/>
            <person name="Spatafora J.W."/>
            <person name="Aime M.C."/>
        </authorList>
    </citation>
    <scope>NUCLEOTIDE SEQUENCE [LARGE SCALE GENOMIC DNA]</scope>
    <source>
        <strain evidence="13 14">MCA 3882</strain>
    </source>
</reference>
<dbReference type="FunCoup" id="A0A316V361">
    <property type="interactions" value="138"/>
</dbReference>
<sequence>MAICPSCQSTDVEQSEAQIVCKVCGTVLEDSQIVSDVTFAENSAGGAVVQGSYVGNEQRGARTQGPGGFRSGGVGASREQTVSNARYAIRALGSAKRVPPATIEKAGRLFQLALEGGTYKADGSEPHNFVLGRKSEYTQASCLYVACRMDRTNHMLIDFADAIGVNVFVLGRSYLRLIRCLGFKMPIIDPSIYISRFASLLDFGDETQRVATDATRLVKRFNKDWITHGRRPAGICGACLLLAARMNNFRRSIAEIIQVVKIADVTLRKRLEEFKETSSSKLTIDDFRNIWLEEENEPPAFALQGLTKKGNKKGSKARPNKKLKGGDEDGEEEEEEGGNEADVEEDDEEEEEQQQPVDPRLEALADQATHAEISQYLNEDAAREMQKKEEEAVQIKSSQKELPALDDELAGLDEEELEAFILTPDEVKIKERVWVEFNRDYLEKTLERQLKMEADIKAGITPRPARRKKSKPRDSSAAPSTAAESTKQMMMRKKNFSKRLNYDKISTLFDVPTPTKAKRSHSDVEDEEEVEEEIYHNFMDQERPRANSLYPSEAETVDDEAIVEEEGDALPSNHPDVRKRSKRDLQMRDKRKRDANSAGRGEESEADGATSHGGATDAETDYDDQDNWMAGIPGYRRDSEPNAEEDYYEQEYE</sequence>
<evidence type="ECO:0000256" key="3">
    <source>
        <dbReference type="ARBA" id="ARBA00022723"/>
    </source>
</evidence>
<keyword evidence="3" id="KW-0479">Metal-binding</keyword>
<gene>
    <name evidence="13" type="ORF">FA14DRAFT_92245</name>
</gene>
<dbReference type="CDD" id="cd20553">
    <property type="entry name" value="CYCLIN_TFIIIB90_rpt1"/>
    <property type="match status" value="1"/>
</dbReference>
<feature type="compositionally biased region" description="Basic and acidic residues" evidence="11">
    <location>
        <begin position="575"/>
        <end position="603"/>
    </location>
</feature>
<accession>A0A316V361</accession>
<dbReference type="InterPro" id="IPR013150">
    <property type="entry name" value="TFIIB_cyclin"/>
</dbReference>
<dbReference type="GeneID" id="37024853"/>
<dbReference type="InterPro" id="IPR011665">
    <property type="entry name" value="BRF1_TBP-bd_dom"/>
</dbReference>
<evidence type="ECO:0000256" key="7">
    <source>
        <dbReference type="ARBA" id="ARBA00023159"/>
    </source>
</evidence>
<feature type="region of interest" description="Disordered" evidence="11">
    <location>
        <begin position="302"/>
        <end position="357"/>
    </location>
</feature>
<dbReference type="GO" id="GO:0097550">
    <property type="term" value="C:transcription preinitiation complex"/>
    <property type="evidence" value="ECO:0007669"/>
    <property type="project" value="TreeGrafter"/>
</dbReference>
<keyword evidence="5" id="KW-0862">Zinc</keyword>
<dbReference type="PANTHER" id="PTHR11618">
    <property type="entry name" value="TRANSCRIPTION INITIATION FACTOR IIB-RELATED"/>
    <property type="match status" value="1"/>
</dbReference>
<dbReference type="RefSeq" id="XP_025351996.1">
    <property type="nucleotide sequence ID" value="XM_025503072.1"/>
</dbReference>
<comment type="subcellular location">
    <subcellularLocation>
        <location evidence="1">Nucleus</location>
    </subcellularLocation>
</comment>
<protein>
    <recommendedName>
        <fullName evidence="10">B-related factor 1</fullName>
    </recommendedName>
</protein>
<feature type="compositionally biased region" description="Low complexity" evidence="11">
    <location>
        <begin position="475"/>
        <end position="486"/>
    </location>
</feature>
<dbReference type="STRING" id="1280837.A0A316V361"/>
<dbReference type="InParanoid" id="A0A316V361"/>
<keyword evidence="8" id="KW-0804">Transcription</keyword>
<dbReference type="Pfam" id="PF07741">
    <property type="entry name" value="BRF1"/>
    <property type="match status" value="1"/>
</dbReference>
<evidence type="ECO:0000313" key="14">
    <source>
        <dbReference type="Proteomes" id="UP000245771"/>
    </source>
</evidence>
<dbReference type="EMBL" id="KZ819607">
    <property type="protein sequence ID" value="PWN31694.1"/>
    <property type="molecule type" value="Genomic_DNA"/>
</dbReference>
<dbReference type="Pfam" id="PF08271">
    <property type="entry name" value="Zn_Ribbon_TF"/>
    <property type="match status" value="1"/>
</dbReference>
<feature type="region of interest" description="Disordered" evidence="11">
    <location>
        <begin position="381"/>
        <end position="409"/>
    </location>
</feature>
<dbReference type="GO" id="GO:0005634">
    <property type="term" value="C:nucleus"/>
    <property type="evidence" value="ECO:0007669"/>
    <property type="project" value="UniProtKB-SubCell"/>
</dbReference>
<organism evidence="13 14">
    <name type="scientific">Meira miltonrushii</name>
    <dbReference type="NCBI Taxonomy" id="1280837"/>
    <lineage>
        <taxon>Eukaryota</taxon>
        <taxon>Fungi</taxon>
        <taxon>Dikarya</taxon>
        <taxon>Basidiomycota</taxon>
        <taxon>Ustilaginomycotina</taxon>
        <taxon>Exobasidiomycetes</taxon>
        <taxon>Exobasidiales</taxon>
        <taxon>Brachybasidiaceae</taxon>
        <taxon>Meira</taxon>
    </lineage>
</organism>
<feature type="domain" description="Cyclin-like" evidence="12">
    <location>
        <begin position="192"/>
        <end position="276"/>
    </location>
</feature>
<comment type="similarity">
    <text evidence="2">Belongs to the TFIIB family.</text>
</comment>
<proteinExistence type="inferred from homology"/>
<keyword evidence="6" id="KW-0805">Transcription regulation</keyword>
<evidence type="ECO:0000256" key="2">
    <source>
        <dbReference type="ARBA" id="ARBA00010857"/>
    </source>
</evidence>
<dbReference type="PRINTS" id="PR00685">
    <property type="entry name" value="TIFACTORIIB"/>
</dbReference>
<dbReference type="GO" id="GO:0000995">
    <property type="term" value="F:RNA polymerase III general transcription initiation factor activity"/>
    <property type="evidence" value="ECO:0007669"/>
    <property type="project" value="TreeGrafter"/>
</dbReference>
<dbReference type="GO" id="GO:0000126">
    <property type="term" value="C:transcription factor TFIIIB complex"/>
    <property type="evidence" value="ECO:0007669"/>
    <property type="project" value="TreeGrafter"/>
</dbReference>
<feature type="domain" description="Cyclin-like" evidence="12">
    <location>
        <begin position="87"/>
        <end position="179"/>
    </location>
</feature>
<evidence type="ECO:0000259" key="12">
    <source>
        <dbReference type="SMART" id="SM00385"/>
    </source>
</evidence>
<dbReference type="InterPro" id="IPR036915">
    <property type="entry name" value="Cyclin-like_sf"/>
</dbReference>
<dbReference type="AlphaFoldDB" id="A0A316V361"/>
<keyword evidence="9" id="KW-0539">Nucleus</keyword>